<feature type="region of interest" description="Disordered" evidence="1">
    <location>
        <begin position="19"/>
        <end position="45"/>
    </location>
</feature>
<dbReference type="Proteomes" id="UP000231279">
    <property type="component" value="Unassembled WGS sequence"/>
</dbReference>
<sequence>MASLLLLLSEILRHENLDKLMSSPSPSSAAAPPSSSAKRAAGKPAKSLPLQFENYGQVQFQEDLPRVRVDLVWP</sequence>
<evidence type="ECO:0000313" key="2">
    <source>
        <dbReference type="EMBL" id="PIN19324.1"/>
    </source>
</evidence>
<gene>
    <name evidence="2" type="ORF">CDL12_07984</name>
</gene>
<protein>
    <submittedName>
        <fullName evidence="2">Uncharacterized protein</fullName>
    </submittedName>
</protein>
<evidence type="ECO:0000256" key="1">
    <source>
        <dbReference type="SAM" id="MobiDB-lite"/>
    </source>
</evidence>
<accession>A0A2G9HP73</accession>
<dbReference type="AlphaFoldDB" id="A0A2G9HP73"/>
<dbReference type="EMBL" id="NKXS01001293">
    <property type="protein sequence ID" value="PIN19324.1"/>
    <property type="molecule type" value="Genomic_DNA"/>
</dbReference>
<feature type="compositionally biased region" description="Low complexity" evidence="1">
    <location>
        <begin position="22"/>
        <end position="45"/>
    </location>
</feature>
<evidence type="ECO:0000313" key="3">
    <source>
        <dbReference type="Proteomes" id="UP000231279"/>
    </source>
</evidence>
<reference evidence="3" key="1">
    <citation type="journal article" date="2018" name="Gigascience">
        <title>Genome assembly of the Pink Ipe (Handroanthus impetiginosus, Bignoniaceae), a highly valued, ecologically keystone Neotropical timber forest tree.</title>
        <authorList>
            <person name="Silva-Junior O.B."/>
            <person name="Grattapaglia D."/>
            <person name="Novaes E."/>
            <person name="Collevatti R.G."/>
        </authorList>
    </citation>
    <scope>NUCLEOTIDE SEQUENCE [LARGE SCALE GENOMIC DNA]</scope>
    <source>
        <strain evidence="3">cv. UFG-1</strain>
    </source>
</reference>
<organism evidence="2 3">
    <name type="scientific">Handroanthus impetiginosus</name>
    <dbReference type="NCBI Taxonomy" id="429701"/>
    <lineage>
        <taxon>Eukaryota</taxon>
        <taxon>Viridiplantae</taxon>
        <taxon>Streptophyta</taxon>
        <taxon>Embryophyta</taxon>
        <taxon>Tracheophyta</taxon>
        <taxon>Spermatophyta</taxon>
        <taxon>Magnoliopsida</taxon>
        <taxon>eudicotyledons</taxon>
        <taxon>Gunneridae</taxon>
        <taxon>Pentapetalae</taxon>
        <taxon>asterids</taxon>
        <taxon>lamiids</taxon>
        <taxon>Lamiales</taxon>
        <taxon>Bignoniaceae</taxon>
        <taxon>Crescentiina</taxon>
        <taxon>Tabebuia alliance</taxon>
        <taxon>Handroanthus</taxon>
    </lineage>
</organism>
<comment type="caution">
    <text evidence="2">The sequence shown here is derived from an EMBL/GenBank/DDBJ whole genome shotgun (WGS) entry which is preliminary data.</text>
</comment>
<proteinExistence type="predicted"/>
<keyword evidence="3" id="KW-1185">Reference proteome</keyword>
<name>A0A2G9HP73_9LAMI</name>